<evidence type="ECO:0000313" key="1">
    <source>
        <dbReference type="EMBL" id="MBK6973184.1"/>
    </source>
</evidence>
<reference evidence="1" key="1">
    <citation type="submission" date="2020-10" db="EMBL/GenBank/DDBJ databases">
        <title>Connecting structure to function with the recovery of over 1000 high-quality activated sludge metagenome-assembled genomes encoding full-length rRNA genes using long-read sequencing.</title>
        <authorList>
            <person name="Singleton C.M."/>
            <person name="Petriglieri F."/>
            <person name="Kristensen J.M."/>
            <person name="Kirkegaard R.H."/>
            <person name="Michaelsen T.Y."/>
            <person name="Andersen M.H."/>
            <person name="Karst S.M."/>
            <person name="Dueholm M.S."/>
            <person name="Nielsen P.H."/>
            <person name="Albertsen M."/>
        </authorList>
    </citation>
    <scope>NUCLEOTIDE SEQUENCE</scope>
    <source>
        <strain evidence="1">Bjer_18-Q3-R1-45_BAT3C.347</strain>
    </source>
</reference>
<organism evidence="1 2">
    <name type="scientific">Candidatus Methylophosphatis roskildensis</name>
    <dbReference type="NCBI Taxonomy" id="2899263"/>
    <lineage>
        <taxon>Bacteria</taxon>
        <taxon>Pseudomonadati</taxon>
        <taxon>Pseudomonadota</taxon>
        <taxon>Betaproteobacteria</taxon>
        <taxon>Nitrosomonadales</taxon>
        <taxon>Sterolibacteriaceae</taxon>
        <taxon>Candidatus Methylophosphatis</taxon>
    </lineage>
</organism>
<dbReference type="Pfam" id="PF06122">
    <property type="entry name" value="TraH"/>
    <property type="match status" value="1"/>
</dbReference>
<dbReference type="AlphaFoldDB" id="A0A9D7E2Z7"/>
<name>A0A9D7E2Z7_9PROT</name>
<comment type="caution">
    <text evidence="1">The sequence shown here is derived from an EMBL/GenBank/DDBJ whole genome shotgun (WGS) entry which is preliminary data.</text>
</comment>
<dbReference type="InterPro" id="IPR010927">
    <property type="entry name" value="T4SS_TraH"/>
</dbReference>
<proteinExistence type="predicted"/>
<protein>
    <submittedName>
        <fullName evidence="1">Conjugal transfer protein TraH</fullName>
    </submittedName>
</protein>
<sequence length="485" mass="52661">MNARPALTAAAELLRGVVILLSCFGLAFAPLPAYAGDLNAEVNRMFNDLGTIGNYTAPGAFKGQVHNTYTGGSFYMRSPNKSYQFAALQFPNSRGGCGGIDLFAGSFSHISGQELKNMLKNITAALPGVAFQVALDVLSPLLGGVTKWLQPYMDMVNNKRIGSCETAVTLASSAAESVGFDADEACGKVAVWMGSATDADDGKKQCQRDRTGILSSARRSSDPNIKNLPPLVGNLTWIALKAINTIDDQEREFIMSMVGTYIYPPDGAGGEAIPKMPTLTSANKLLYGDNDAGGGNINITLLRCNNFTDCDVVSEVPYIHTPFLKKVTDMMTSISDHIRSRTEIPNNSPEVGFVNQVSEPVYRMLSIGNSDVSLGMAETLIDQYRGVIAADYAYTFLERNLRVGMGATMKNYKLNKEQRDHMKLLSEHARTMLTALGQEKIAHYAKVTKFSAIASTLEMLERQLRASMPQNVVDMLGYQAAFMTK</sequence>
<gene>
    <name evidence="1" type="ORF">IPH26_09630</name>
</gene>
<evidence type="ECO:0000313" key="2">
    <source>
        <dbReference type="Proteomes" id="UP000807785"/>
    </source>
</evidence>
<dbReference type="EMBL" id="JADJEV010000003">
    <property type="protein sequence ID" value="MBK6973184.1"/>
    <property type="molecule type" value="Genomic_DNA"/>
</dbReference>
<dbReference type="Proteomes" id="UP000807785">
    <property type="component" value="Unassembled WGS sequence"/>
</dbReference>
<accession>A0A9D7E2Z7</accession>